<dbReference type="Proteomes" id="UP000594263">
    <property type="component" value="Unplaced"/>
</dbReference>
<proteinExistence type="predicted"/>
<organism evidence="1 2">
    <name type="scientific">Kalanchoe fedtschenkoi</name>
    <name type="common">Lavender scallops</name>
    <name type="synonym">South American air plant</name>
    <dbReference type="NCBI Taxonomy" id="63787"/>
    <lineage>
        <taxon>Eukaryota</taxon>
        <taxon>Viridiplantae</taxon>
        <taxon>Streptophyta</taxon>
        <taxon>Embryophyta</taxon>
        <taxon>Tracheophyta</taxon>
        <taxon>Spermatophyta</taxon>
        <taxon>Magnoliopsida</taxon>
        <taxon>eudicotyledons</taxon>
        <taxon>Gunneridae</taxon>
        <taxon>Pentapetalae</taxon>
        <taxon>Saxifragales</taxon>
        <taxon>Crassulaceae</taxon>
        <taxon>Kalanchoe</taxon>
    </lineage>
</organism>
<sequence>MDVKAMAKLKWSHSKHRSIKLHRGQQQGLPWRLLRLKDLMLGGTSLGQGTDVIKLKSKGADYRYLISEAWSQASSTGCLDLDLHSSWMMFCQVLNYFLS</sequence>
<name>A0A7N0VLB2_KALFE</name>
<accession>A0A7N0VLB2</accession>
<reference evidence="1" key="1">
    <citation type="submission" date="2021-01" db="UniProtKB">
        <authorList>
            <consortium name="EnsemblPlants"/>
        </authorList>
    </citation>
    <scope>IDENTIFICATION</scope>
</reference>
<evidence type="ECO:0000313" key="1">
    <source>
        <dbReference type="EnsemblPlants" id="Kaladp1222s0013.1.v1.1"/>
    </source>
</evidence>
<dbReference type="Gramene" id="Kaladp1222s0013.1.v1.1">
    <property type="protein sequence ID" value="Kaladp1222s0013.1.v1.1"/>
    <property type="gene ID" value="Kaladp1222s0013.v1.1"/>
</dbReference>
<protein>
    <submittedName>
        <fullName evidence="1">Uncharacterized protein</fullName>
    </submittedName>
</protein>
<dbReference type="EnsemblPlants" id="Kaladp1222s0013.1.v1.1">
    <property type="protein sequence ID" value="Kaladp1222s0013.1.v1.1"/>
    <property type="gene ID" value="Kaladp1222s0013.v1.1"/>
</dbReference>
<dbReference type="AlphaFoldDB" id="A0A7N0VLB2"/>
<keyword evidence="2" id="KW-1185">Reference proteome</keyword>
<evidence type="ECO:0000313" key="2">
    <source>
        <dbReference type="Proteomes" id="UP000594263"/>
    </source>
</evidence>